<dbReference type="OMA" id="RLPIKMD"/>
<feature type="compositionally biased region" description="Basic and acidic residues" evidence="2">
    <location>
        <begin position="775"/>
        <end position="808"/>
    </location>
</feature>
<feature type="region of interest" description="Disordered" evidence="2">
    <location>
        <begin position="683"/>
        <end position="714"/>
    </location>
</feature>
<feature type="compositionally biased region" description="Basic residues" evidence="2">
    <location>
        <begin position="200"/>
        <end position="219"/>
    </location>
</feature>
<feature type="compositionally biased region" description="Basic and acidic residues" evidence="2">
    <location>
        <begin position="136"/>
        <end position="165"/>
    </location>
</feature>
<dbReference type="AlphaFoldDB" id="A0A0M4EAK8"/>
<keyword evidence="4" id="KW-1185">Reference proteome</keyword>
<feature type="compositionally biased region" description="Basic and acidic residues" evidence="2">
    <location>
        <begin position="683"/>
        <end position="701"/>
    </location>
</feature>
<evidence type="ECO:0000256" key="2">
    <source>
        <dbReference type="SAM" id="MobiDB-lite"/>
    </source>
</evidence>
<gene>
    <name evidence="3" type="ORF">Dbus_chr2Rg1713</name>
</gene>
<feature type="compositionally biased region" description="Basic and acidic residues" evidence="2">
    <location>
        <begin position="180"/>
        <end position="199"/>
    </location>
</feature>
<reference evidence="3 4" key="1">
    <citation type="submission" date="2015-08" db="EMBL/GenBank/DDBJ databases">
        <title>Ancestral chromatin configuration constrains chromatin evolution on differentiating sex chromosomes in Drosophila.</title>
        <authorList>
            <person name="Zhou Q."/>
            <person name="Bachtrog D."/>
        </authorList>
    </citation>
    <scope>NUCLEOTIDE SEQUENCE [LARGE SCALE GENOMIC DNA]</scope>
    <source>
        <tissue evidence="3">Whole larvae</tissue>
    </source>
</reference>
<feature type="region of interest" description="Disordered" evidence="2">
    <location>
        <begin position="358"/>
        <end position="388"/>
    </location>
</feature>
<accession>A0A0M4EAK8</accession>
<dbReference type="Proteomes" id="UP000494163">
    <property type="component" value="Chromosome 2R"/>
</dbReference>
<feature type="compositionally biased region" description="Polar residues" evidence="2">
    <location>
        <begin position="702"/>
        <end position="714"/>
    </location>
</feature>
<organism evidence="3 4">
    <name type="scientific">Drosophila busckii</name>
    <name type="common">Fruit fly</name>
    <dbReference type="NCBI Taxonomy" id="30019"/>
    <lineage>
        <taxon>Eukaryota</taxon>
        <taxon>Metazoa</taxon>
        <taxon>Ecdysozoa</taxon>
        <taxon>Arthropoda</taxon>
        <taxon>Hexapoda</taxon>
        <taxon>Insecta</taxon>
        <taxon>Pterygota</taxon>
        <taxon>Neoptera</taxon>
        <taxon>Endopterygota</taxon>
        <taxon>Diptera</taxon>
        <taxon>Brachycera</taxon>
        <taxon>Muscomorpha</taxon>
        <taxon>Ephydroidea</taxon>
        <taxon>Drosophilidae</taxon>
        <taxon>Drosophila</taxon>
    </lineage>
</organism>
<evidence type="ECO:0000313" key="3">
    <source>
        <dbReference type="EMBL" id="ALC42134.1"/>
    </source>
</evidence>
<feature type="coiled-coil region" evidence="1">
    <location>
        <begin position="25"/>
        <end position="66"/>
    </location>
</feature>
<keyword evidence="1" id="KW-0175">Coiled coil</keyword>
<feature type="compositionally biased region" description="Basic and acidic residues" evidence="2">
    <location>
        <begin position="480"/>
        <end position="499"/>
    </location>
</feature>
<feature type="region of interest" description="Disordered" evidence="2">
    <location>
        <begin position="480"/>
        <end position="516"/>
    </location>
</feature>
<feature type="region of interest" description="Disordered" evidence="2">
    <location>
        <begin position="570"/>
        <end position="591"/>
    </location>
</feature>
<evidence type="ECO:0000313" key="4">
    <source>
        <dbReference type="Proteomes" id="UP000494163"/>
    </source>
</evidence>
<feature type="region of interest" description="Disordered" evidence="2">
    <location>
        <begin position="772"/>
        <end position="824"/>
    </location>
</feature>
<proteinExistence type="predicted"/>
<name>A0A0M4EAK8_DROBS</name>
<dbReference type="STRING" id="30019.A0A0M4EAK8"/>
<feature type="compositionally biased region" description="Basic and acidic residues" evidence="2">
    <location>
        <begin position="570"/>
        <end position="589"/>
    </location>
</feature>
<evidence type="ECO:0000256" key="1">
    <source>
        <dbReference type="SAM" id="Coils"/>
    </source>
</evidence>
<dbReference type="EMBL" id="CP012524">
    <property type="protein sequence ID" value="ALC42134.1"/>
    <property type="molecule type" value="Genomic_DNA"/>
</dbReference>
<feature type="compositionally biased region" description="Basic residues" evidence="2">
    <location>
        <begin position="166"/>
        <end position="179"/>
    </location>
</feature>
<feature type="compositionally biased region" description="Basic and acidic residues" evidence="2">
    <location>
        <begin position="358"/>
        <end position="384"/>
    </location>
</feature>
<dbReference type="OrthoDB" id="1938039at2759"/>
<sequence length="1241" mass="138992">MDEELDIYDDLDDFQEAEEKKSKELLAWKNRLDAAQLENNNLQTQIKSLEKKIKIMEVNFQNLLDTGRSEIKRKDQLITQLRKEKDDLCFRRKHAPGTQQPVRQKPLDKRLDETETNNPFKKSERSAQATRKHSHTSPDKASDQKRTRQDSAAEKRLEERETCKNRDRRRSRSRSRSRSRTRERYHSRVRERDRSNSRHDRSKHSKRSRRSSSRSRSQPRHQGGSKARSHHKSEAMDTLFGHTPERKKSREGNSDSHVEVLDKLLANAEPQTPQELYTPQSHTTVSDSAEAAATVAENIEDYFVKNTEQIKNITETIPNIELVNPQSTAIDRNEAPTLNLTGSNDENKPNFNIEIQNKKEETQKAAIDRRDTSTKRKSKSKSEKPLSQATVITNNTETTAAENIGDYFASSTAQVQNNVESIPGLDLLAGGDDVQLNNVELLASTSSEGKEVTTIHHHGGVKEKPISNLVMENNKVETEATHKATKHIEQQIDRRDTSSKRKSKSPKKLESNAQTNFGLDLADVTTMTVPSQSKNHVEKQNSKIVIESEELKAMENHKTAKHIEQAIDRREISTKRKSKSKNEKSHDQIADCSNKDAGATVTENIEDFNISNAEQFNTQFIPGLDLLAGDELNNVESIASAALDGSEVSTMGVRSPNEKNFTECIVEQKTISNIVVENKKEKIKDNKDASTKRRSKSKTEKPQSQATVQNAEATTVKENTEDYFAFASNIEQVQNNAQSIPGLDLLATEQLDNVESTAMECSEVTTMAATSPSKKCVDEKTNSREETRAAEKAARHIKDEMDKRDSSTKRKSKSRTGKPPSQVAVSNCDVEATIASSNIEEYVVSNIEQLIAGEQLANVESTAATAIEGIEVSEVMMRKDEIKPTSNIAIETKNVEAKRNKNEINLLATKKPVDKRDTLTKRKTKAKNEKQSAALKQVQKEDKAVEANLQISASVDLNINKTEPEAEAGTANAVSMTKPQLRVSQSIEIIEDIRLPGRLNIADISDSSKEQNTSESVKESIKSTAVAATVMYAKPDSTKLDHTDDEATVDRLMPVLATPKRNYNNLSLEADSIEMALEQLHQRSHGKIEQPDETTVSSTSMRAQQDLLHILTQSPQQPHISHEVNTKKRANQGTCEKTPLKKRKLNLSTEPHIELEQLVPPTPIPTSTPTPTPNVDCLPEHHVTIDETFNMSNLDSSDSSIVTKSCSLGSSDYQFERINNEVVLRVIRRGRHRQTVATSGI</sequence>
<feature type="region of interest" description="Disordered" evidence="2">
    <location>
        <begin position="89"/>
        <end position="234"/>
    </location>
</feature>
<protein>
    <submittedName>
        <fullName evidence="3">FLASH</fullName>
    </submittedName>
</protein>